<evidence type="ECO:0000256" key="5">
    <source>
        <dbReference type="ARBA" id="ARBA00013189"/>
    </source>
</evidence>
<evidence type="ECO:0000256" key="9">
    <source>
        <dbReference type="ARBA" id="ARBA00023235"/>
    </source>
</evidence>
<comment type="pathway">
    <text evidence="3">Carbohydrate metabolism; galactose metabolism.</text>
</comment>
<keyword evidence="8" id="KW-0299">Galactose metabolism</keyword>
<comment type="catalytic activity">
    <reaction evidence="1">
        <text>UDP-alpha-D-glucose = UDP-alpha-D-galactose</text>
        <dbReference type="Rhea" id="RHEA:22168"/>
        <dbReference type="ChEBI" id="CHEBI:58885"/>
        <dbReference type="ChEBI" id="CHEBI:66914"/>
        <dbReference type="EC" id="5.1.3.2"/>
    </reaction>
</comment>
<sequence length="326" mass="35768">MSMKVLVTGALGNVGLPTLEGLLAEGHDVVAFDLETRRARKLASGFDGRVHFVWGDITDAESLRQALDGIEAVIHLAAIIPPAADRTPGLARRVNLDATRSLIALMEASPTANWLVFASSQGVFGDVQDRQPPLRADTPISPTDEYGRHKVACEQAIRQSRLRWSILRLAAVTPIHLQAQDPGIMFEFSPDARFEFLHPADAGTAFARAVACGASIGKTLYIAGGPNCRMTYYDFVNALMGAIGIGPIPADAFVRKEPPRFFGDWVDTEESQRLLHYQKRGLGEQLDDMKDDFGVLVPLIRMVRPLATWFVIRSSAHLKQNRRGVT</sequence>
<accession>A0ABX3VU28</accession>
<dbReference type="InterPro" id="IPR036291">
    <property type="entry name" value="NAD(P)-bd_dom_sf"/>
</dbReference>
<proteinExistence type="inferred from homology"/>
<feature type="domain" description="NAD-dependent epimerase/dehydratase" evidence="12">
    <location>
        <begin position="5"/>
        <end position="161"/>
    </location>
</feature>
<comment type="caution">
    <text evidence="13">The sequence shown here is derived from an EMBL/GenBank/DDBJ whole genome shotgun (WGS) entry which is preliminary data.</text>
</comment>
<evidence type="ECO:0000313" key="14">
    <source>
        <dbReference type="Proteomes" id="UP000193801"/>
    </source>
</evidence>
<evidence type="ECO:0000256" key="1">
    <source>
        <dbReference type="ARBA" id="ARBA00000083"/>
    </source>
</evidence>
<evidence type="ECO:0000256" key="3">
    <source>
        <dbReference type="ARBA" id="ARBA00004947"/>
    </source>
</evidence>
<evidence type="ECO:0000256" key="10">
    <source>
        <dbReference type="ARBA" id="ARBA00031367"/>
    </source>
</evidence>
<dbReference type="Proteomes" id="UP000193801">
    <property type="component" value="Unassembled WGS sequence"/>
</dbReference>
<dbReference type="InterPro" id="IPR001509">
    <property type="entry name" value="Epimerase_deHydtase"/>
</dbReference>
<dbReference type="SUPFAM" id="SSF51735">
    <property type="entry name" value="NAD(P)-binding Rossmann-fold domains"/>
    <property type="match status" value="1"/>
</dbReference>
<evidence type="ECO:0000256" key="4">
    <source>
        <dbReference type="ARBA" id="ARBA00007637"/>
    </source>
</evidence>
<dbReference type="EMBL" id="LQPK01000003">
    <property type="protein sequence ID" value="ORW33550.1"/>
    <property type="molecule type" value="Genomic_DNA"/>
</dbReference>
<evidence type="ECO:0000256" key="8">
    <source>
        <dbReference type="ARBA" id="ARBA00023144"/>
    </source>
</evidence>
<protein>
    <recommendedName>
        <fullName evidence="6">UDP-glucose 4-epimerase</fullName>
        <ecNumber evidence="5">5.1.3.2</ecNumber>
    </recommendedName>
    <alternativeName>
        <fullName evidence="11">Galactowaldenase</fullName>
    </alternativeName>
    <alternativeName>
        <fullName evidence="10">UDP-galactose 4-epimerase</fullName>
    </alternativeName>
</protein>
<organism evidence="13 14">
    <name type="scientific">Mycobacterium paraense</name>
    <dbReference type="NCBI Taxonomy" id="767916"/>
    <lineage>
        <taxon>Bacteria</taxon>
        <taxon>Bacillati</taxon>
        <taxon>Actinomycetota</taxon>
        <taxon>Actinomycetes</taxon>
        <taxon>Mycobacteriales</taxon>
        <taxon>Mycobacteriaceae</taxon>
        <taxon>Mycobacterium</taxon>
        <taxon>Mycobacterium simiae complex</taxon>
    </lineage>
</organism>
<comment type="similarity">
    <text evidence="4">Belongs to the NAD(P)-dependent epimerase/dehydratase family.</text>
</comment>
<keyword evidence="9" id="KW-0413">Isomerase</keyword>
<dbReference type="EC" id="5.1.3.2" evidence="5"/>
<dbReference type="PANTHER" id="PTHR43725">
    <property type="entry name" value="UDP-GLUCOSE 4-EPIMERASE"/>
    <property type="match status" value="1"/>
</dbReference>
<keyword evidence="14" id="KW-1185">Reference proteome</keyword>
<evidence type="ECO:0000259" key="12">
    <source>
        <dbReference type="Pfam" id="PF01370"/>
    </source>
</evidence>
<evidence type="ECO:0000256" key="11">
    <source>
        <dbReference type="ARBA" id="ARBA00033067"/>
    </source>
</evidence>
<gene>
    <name evidence="13" type="ORF">AWB91_07220</name>
</gene>
<reference evidence="13 14" key="1">
    <citation type="journal article" date="2015" name="Emerg. Microbes Infect.">
        <title>Characterization of 17 strains belonging to the Mycobacterium simiae complex and description of Mycobacterium paraense sp. nov.</title>
        <authorList>
            <person name="Fusco da Costa A.R."/>
            <person name="Fedrizzi T."/>
            <person name="Lopes M.L."/>
            <person name="Pecorari M."/>
            <person name="Oliveira da Costa W.L."/>
            <person name="Giacobazzi E."/>
            <person name="da Costa Bahia J.R."/>
            <person name="De Sanctis V."/>
            <person name="Batista Lima K.V."/>
            <person name="Bertorelli R."/>
            <person name="Grottola A."/>
            <person name="Fabio A."/>
            <person name="Mariottini A."/>
            <person name="Ferretti P."/>
            <person name="Di Leva F."/>
            <person name="Fregni Serpini G."/>
            <person name="Tagliazucchi S."/>
            <person name="Rumpianesi F."/>
            <person name="Jousson O."/>
            <person name="Segata N."/>
            <person name="Tortoli E."/>
        </authorList>
    </citation>
    <scope>NUCLEOTIDE SEQUENCE [LARGE SCALE GENOMIC DNA]</scope>
    <source>
        <strain evidence="13 14">FI-07156</strain>
    </source>
</reference>
<evidence type="ECO:0000256" key="2">
    <source>
        <dbReference type="ARBA" id="ARBA00001911"/>
    </source>
</evidence>
<dbReference type="PANTHER" id="PTHR43725:SF47">
    <property type="entry name" value="UDP-GLUCOSE 4-EPIMERASE"/>
    <property type="match status" value="1"/>
</dbReference>
<keyword evidence="8" id="KW-0119">Carbohydrate metabolism</keyword>
<evidence type="ECO:0000313" key="13">
    <source>
        <dbReference type="EMBL" id="ORW33550.1"/>
    </source>
</evidence>
<keyword evidence="7" id="KW-0520">NAD</keyword>
<evidence type="ECO:0000256" key="6">
    <source>
        <dbReference type="ARBA" id="ARBA00018569"/>
    </source>
</evidence>
<dbReference type="Gene3D" id="3.40.50.720">
    <property type="entry name" value="NAD(P)-binding Rossmann-like Domain"/>
    <property type="match status" value="1"/>
</dbReference>
<evidence type="ECO:0000256" key="7">
    <source>
        <dbReference type="ARBA" id="ARBA00023027"/>
    </source>
</evidence>
<name>A0ABX3VU28_9MYCO</name>
<dbReference type="Pfam" id="PF01370">
    <property type="entry name" value="Epimerase"/>
    <property type="match status" value="1"/>
</dbReference>
<comment type="cofactor">
    <cofactor evidence="2">
        <name>NAD(+)</name>
        <dbReference type="ChEBI" id="CHEBI:57540"/>
    </cofactor>
</comment>